<feature type="compositionally biased region" description="Polar residues" evidence="1">
    <location>
        <begin position="305"/>
        <end position="332"/>
    </location>
</feature>
<feature type="region of interest" description="Disordered" evidence="1">
    <location>
        <begin position="295"/>
        <end position="349"/>
    </location>
</feature>
<gene>
    <name evidence="3" type="ORF">M413DRAFT_447554</name>
</gene>
<accession>A0A0C3BQC5</accession>
<feature type="compositionally biased region" description="Pro residues" evidence="1">
    <location>
        <begin position="337"/>
        <end position="349"/>
    </location>
</feature>
<feature type="transmembrane region" description="Helical" evidence="2">
    <location>
        <begin position="203"/>
        <end position="224"/>
    </location>
</feature>
<keyword evidence="4" id="KW-1185">Reference proteome</keyword>
<reference evidence="4" key="2">
    <citation type="submission" date="2015-01" db="EMBL/GenBank/DDBJ databases">
        <title>Evolutionary Origins and Diversification of the Mycorrhizal Mutualists.</title>
        <authorList>
            <consortium name="DOE Joint Genome Institute"/>
            <consortium name="Mycorrhizal Genomics Consortium"/>
            <person name="Kohler A."/>
            <person name="Kuo A."/>
            <person name="Nagy L.G."/>
            <person name="Floudas D."/>
            <person name="Copeland A."/>
            <person name="Barry K.W."/>
            <person name="Cichocki N."/>
            <person name="Veneault-Fourrey C."/>
            <person name="LaButti K."/>
            <person name="Lindquist E.A."/>
            <person name="Lipzen A."/>
            <person name="Lundell T."/>
            <person name="Morin E."/>
            <person name="Murat C."/>
            <person name="Riley R."/>
            <person name="Ohm R."/>
            <person name="Sun H."/>
            <person name="Tunlid A."/>
            <person name="Henrissat B."/>
            <person name="Grigoriev I.V."/>
            <person name="Hibbett D.S."/>
            <person name="Martin F."/>
        </authorList>
    </citation>
    <scope>NUCLEOTIDE SEQUENCE [LARGE SCALE GENOMIC DNA]</scope>
    <source>
        <strain evidence="4">h7</strain>
    </source>
</reference>
<keyword evidence="2" id="KW-0812">Transmembrane</keyword>
<dbReference type="STRING" id="686832.A0A0C3BQC5"/>
<evidence type="ECO:0000313" key="4">
    <source>
        <dbReference type="Proteomes" id="UP000053424"/>
    </source>
</evidence>
<dbReference type="Gene3D" id="2.60.120.260">
    <property type="entry name" value="Galactose-binding domain-like"/>
    <property type="match status" value="1"/>
</dbReference>
<reference evidence="3 4" key="1">
    <citation type="submission" date="2014-04" db="EMBL/GenBank/DDBJ databases">
        <authorList>
            <consortium name="DOE Joint Genome Institute"/>
            <person name="Kuo A."/>
            <person name="Gay G."/>
            <person name="Dore J."/>
            <person name="Kohler A."/>
            <person name="Nagy L.G."/>
            <person name="Floudas D."/>
            <person name="Copeland A."/>
            <person name="Barry K.W."/>
            <person name="Cichocki N."/>
            <person name="Veneault-Fourrey C."/>
            <person name="LaButti K."/>
            <person name="Lindquist E.A."/>
            <person name="Lipzen A."/>
            <person name="Lundell T."/>
            <person name="Morin E."/>
            <person name="Murat C."/>
            <person name="Sun H."/>
            <person name="Tunlid A."/>
            <person name="Henrissat B."/>
            <person name="Grigoriev I.V."/>
            <person name="Hibbett D.S."/>
            <person name="Martin F."/>
            <person name="Nordberg H.P."/>
            <person name="Cantor M.N."/>
            <person name="Hua S.X."/>
        </authorList>
    </citation>
    <scope>NUCLEOTIDE SEQUENCE [LARGE SCALE GENOMIC DNA]</scope>
    <source>
        <strain evidence="4">h7</strain>
    </source>
</reference>
<dbReference type="AlphaFoldDB" id="A0A0C3BQC5"/>
<organism evidence="3 4">
    <name type="scientific">Hebeloma cylindrosporum</name>
    <dbReference type="NCBI Taxonomy" id="76867"/>
    <lineage>
        <taxon>Eukaryota</taxon>
        <taxon>Fungi</taxon>
        <taxon>Dikarya</taxon>
        <taxon>Basidiomycota</taxon>
        <taxon>Agaricomycotina</taxon>
        <taxon>Agaricomycetes</taxon>
        <taxon>Agaricomycetidae</taxon>
        <taxon>Agaricales</taxon>
        <taxon>Agaricineae</taxon>
        <taxon>Hymenogastraceae</taxon>
        <taxon>Hebeloma</taxon>
    </lineage>
</organism>
<evidence type="ECO:0000256" key="2">
    <source>
        <dbReference type="SAM" id="Phobius"/>
    </source>
</evidence>
<keyword evidence="2" id="KW-0472">Membrane</keyword>
<name>A0A0C3BQC5_HEBCY</name>
<protein>
    <submittedName>
        <fullName evidence="3">Uncharacterized protein</fullName>
    </submittedName>
</protein>
<evidence type="ECO:0000256" key="1">
    <source>
        <dbReference type="SAM" id="MobiDB-lite"/>
    </source>
</evidence>
<dbReference type="OrthoDB" id="3265734at2759"/>
<dbReference type="Proteomes" id="UP000053424">
    <property type="component" value="Unassembled WGS sequence"/>
</dbReference>
<keyword evidence="2" id="KW-1133">Transmembrane helix</keyword>
<sequence length="349" mass="37095">MSTATLVYDDHDPSISYSTGQWGRAGVIEEYKSTTSWTSKKGATATLTFSGTSVSVWGTISNVGDAPMSSYSIDGGAEEIYNATLSKIIQYQRPFFQSKQLTPASHTLVITVLSNSENAFFFLDYISVTPNAIAASSLSSTTSSLSSTTSSLSSTTSSSFSTLSTIVPSPTLGFDTVSSVTTTLSATTSPADSSQENLPLGPIIGGSLGGLALLIFAFIGFLFLRRKSKDRSYERNPTFTNNSSLWTRVPRANNGVTPFQPHLYHPLPDPSIYHSDSVYKQPLLPVSTPPIPPLGTAPQFKLSPYTATSQGSHSRGASMSSGPVASTSTHQTSIPIPSEPPPPRYDGYL</sequence>
<dbReference type="HOGENOM" id="CLU_983673_0_0_1"/>
<dbReference type="EMBL" id="KN831788">
    <property type="protein sequence ID" value="KIM38860.1"/>
    <property type="molecule type" value="Genomic_DNA"/>
</dbReference>
<evidence type="ECO:0000313" key="3">
    <source>
        <dbReference type="EMBL" id="KIM38860.1"/>
    </source>
</evidence>
<proteinExistence type="predicted"/>